<feature type="compositionally biased region" description="Basic residues" evidence="1">
    <location>
        <begin position="28"/>
        <end position="37"/>
    </location>
</feature>
<evidence type="ECO:0000313" key="3">
    <source>
        <dbReference type="Proteomes" id="UP001152888"/>
    </source>
</evidence>
<dbReference type="AlphaFoldDB" id="A0A9P0KDP6"/>
<feature type="compositionally biased region" description="Basic and acidic residues" evidence="1">
    <location>
        <begin position="16"/>
        <end position="27"/>
    </location>
</feature>
<dbReference type="OrthoDB" id="6780425at2759"/>
<feature type="region of interest" description="Disordered" evidence="1">
    <location>
        <begin position="1"/>
        <end position="44"/>
    </location>
</feature>
<organism evidence="2 3">
    <name type="scientific">Acanthoscelides obtectus</name>
    <name type="common">Bean weevil</name>
    <name type="synonym">Bruchus obtectus</name>
    <dbReference type="NCBI Taxonomy" id="200917"/>
    <lineage>
        <taxon>Eukaryota</taxon>
        <taxon>Metazoa</taxon>
        <taxon>Ecdysozoa</taxon>
        <taxon>Arthropoda</taxon>
        <taxon>Hexapoda</taxon>
        <taxon>Insecta</taxon>
        <taxon>Pterygota</taxon>
        <taxon>Neoptera</taxon>
        <taxon>Endopterygota</taxon>
        <taxon>Coleoptera</taxon>
        <taxon>Polyphaga</taxon>
        <taxon>Cucujiformia</taxon>
        <taxon>Chrysomeloidea</taxon>
        <taxon>Chrysomelidae</taxon>
        <taxon>Bruchinae</taxon>
        <taxon>Bruchini</taxon>
        <taxon>Acanthoscelides</taxon>
    </lineage>
</organism>
<protein>
    <submittedName>
        <fullName evidence="2">Uncharacterized protein</fullName>
    </submittedName>
</protein>
<reference evidence="2" key="1">
    <citation type="submission" date="2022-03" db="EMBL/GenBank/DDBJ databases">
        <authorList>
            <person name="Sayadi A."/>
        </authorList>
    </citation>
    <scope>NUCLEOTIDE SEQUENCE</scope>
</reference>
<dbReference type="EMBL" id="CAKOFQ010006755">
    <property type="protein sequence ID" value="CAH1968714.1"/>
    <property type="molecule type" value="Genomic_DNA"/>
</dbReference>
<dbReference type="Proteomes" id="UP001152888">
    <property type="component" value="Unassembled WGS sequence"/>
</dbReference>
<comment type="caution">
    <text evidence="2">The sequence shown here is derived from an EMBL/GenBank/DDBJ whole genome shotgun (WGS) entry which is preliminary data.</text>
</comment>
<proteinExistence type="predicted"/>
<evidence type="ECO:0000256" key="1">
    <source>
        <dbReference type="SAM" id="MobiDB-lite"/>
    </source>
</evidence>
<gene>
    <name evidence="2" type="ORF">ACAOBT_LOCUS8018</name>
</gene>
<keyword evidence="3" id="KW-1185">Reference proteome</keyword>
<evidence type="ECO:0000313" key="2">
    <source>
        <dbReference type="EMBL" id="CAH1968714.1"/>
    </source>
</evidence>
<name>A0A9P0KDP6_ACAOB</name>
<sequence>MALTPAEKQRRYRLKLKLDPVKNDEAKRKHLERYHAKKNSERYD</sequence>
<accession>A0A9P0KDP6</accession>